<dbReference type="RefSeq" id="WP_204912713.1">
    <property type="nucleotide sequence ID" value="NZ_BAAAYR010000001.1"/>
</dbReference>
<sequence>MDLWITPAVGVTSALIKNRADVLKIWDKLVAKVAGPAIDIAVVGQQGVGKTVLVDHLTGDAFSPEYQPPGQSNTVEKDSRRVNRHRYRFAVVPGQPIHRDRISDLDHELTERKRLDGVVYVVSNGYHEKRKLMSERIAGHLEDVDLATAQSRALASELDDLRRTLEIIRRGIKKSGQPSWLILAVNKVDLYGSDEELQAVQSRYLSPDSPFRQSLDEFSNQVGSDNFMWTATPVCSWLENFSVGNETVKTQYNQAQRNASLLAFFSSVEKVSEAKA</sequence>
<protein>
    <recommendedName>
        <fullName evidence="1">G domain-containing protein</fullName>
    </recommendedName>
</protein>
<dbReference type="CDD" id="cd00882">
    <property type="entry name" value="Ras_like_GTPase"/>
    <property type="match status" value="1"/>
</dbReference>
<dbReference type="Proteomes" id="UP001500767">
    <property type="component" value="Unassembled WGS sequence"/>
</dbReference>
<dbReference type="Gene3D" id="3.40.50.300">
    <property type="entry name" value="P-loop containing nucleotide triphosphate hydrolases"/>
    <property type="match status" value="1"/>
</dbReference>
<proteinExistence type="predicted"/>
<dbReference type="EMBL" id="BAAAYR010000001">
    <property type="protein sequence ID" value="GAA3550187.1"/>
    <property type="molecule type" value="Genomic_DNA"/>
</dbReference>
<dbReference type="Pfam" id="PF01926">
    <property type="entry name" value="MMR_HSR1"/>
    <property type="match status" value="1"/>
</dbReference>
<keyword evidence="3" id="KW-1185">Reference proteome</keyword>
<dbReference type="InterPro" id="IPR006073">
    <property type="entry name" value="GTP-bd"/>
</dbReference>
<feature type="domain" description="G" evidence="1">
    <location>
        <begin position="39"/>
        <end position="135"/>
    </location>
</feature>
<dbReference type="SUPFAM" id="SSF52540">
    <property type="entry name" value="P-loop containing nucleoside triphosphate hydrolases"/>
    <property type="match status" value="1"/>
</dbReference>
<organism evidence="2 3">
    <name type="scientific">Microlunatus spumicola</name>
    <dbReference type="NCBI Taxonomy" id="81499"/>
    <lineage>
        <taxon>Bacteria</taxon>
        <taxon>Bacillati</taxon>
        <taxon>Actinomycetota</taxon>
        <taxon>Actinomycetes</taxon>
        <taxon>Propionibacteriales</taxon>
        <taxon>Propionibacteriaceae</taxon>
        <taxon>Microlunatus</taxon>
    </lineage>
</organism>
<gene>
    <name evidence="2" type="ORF">GCM10022197_01270</name>
</gene>
<name>A0ABP6WD85_9ACTN</name>
<evidence type="ECO:0000313" key="3">
    <source>
        <dbReference type="Proteomes" id="UP001500767"/>
    </source>
</evidence>
<dbReference type="InterPro" id="IPR027417">
    <property type="entry name" value="P-loop_NTPase"/>
</dbReference>
<reference evidence="3" key="1">
    <citation type="journal article" date="2019" name="Int. J. Syst. Evol. Microbiol.">
        <title>The Global Catalogue of Microorganisms (GCM) 10K type strain sequencing project: providing services to taxonomists for standard genome sequencing and annotation.</title>
        <authorList>
            <consortium name="The Broad Institute Genomics Platform"/>
            <consortium name="The Broad Institute Genome Sequencing Center for Infectious Disease"/>
            <person name="Wu L."/>
            <person name="Ma J."/>
        </authorList>
    </citation>
    <scope>NUCLEOTIDE SEQUENCE [LARGE SCALE GENOMIC DNA]</scope>
    <source>
        <strain evidence="3">JCM 16540</strain>
    </source>
</reference>
<accession>A0ABP6WD85</accession>
<evidence type="ECO:0000259" key="1">
    <source>
        <dbReference type="Pfam" id="PF01926"/>
    </source>
</evidence>
<comment type="caution">
    <text evidence="2">The sequence shown here is derived from an EMBL/GenBank/DDBJ whole genome shotgun (WGS) entry which is preliminary data.</text>
</comment>
<evidence type="ECO:0000313" key="2">
    <source>
        <dbReference type="EMBL" id="GAA3550187.1"/>
    </source>
</evidence>